<sequence length="585" mass="68008">MLVSRRSQEAVQQEGSFLDTELPPSTFTTSSTEQNDHKTTVSTSQDSFPNDIPDHSQHLMSCSLRSKSLERRPLDSTATPDLLNFKKGWMSRLGEDGKWRKHWFVLTDQTLRFYRDSAAEEAADVDGEINLSTCYDVTDFPVQRNYGFQIHTKNGVFTLCAMTYGIRRNWVQAVMKNIHPTIAPDVTWYNIKTSCHSQKYIYPLCLFHTLVLKPNTFIEAEQRSRIRERRREGRYKTFDWAELSCKQHKEELSNDPSGRQWNHNSEHSVPPAPASTPEDQIIRSASEASDNEYLKKKRISQRQSLNIMSADIPSNLSLMAVSNEGTPCLYVIMEDSHQRVIEEMQRQHQKEVERLTEERERVLKEETNATIAAIEAMRKAHKEEMDKTQKALQNGANVDIRQLRAQYNEELETLHRELEVLSEQYSQKCLENNNLNRTVETEREALSTTQRENQELRFHNQELNEFLAAELSMMHSHMNGEVKHSQSSQEKDVYQLEVNLRVKESEIKCLKQEINSLKLELQAGNTVTPFFKLKHINNLMKSRSNLDFPKDHLSHYLSFYSQSLKDGLTVLERMKLFELTSTQKI</sequence>
<dbReference type="Ensembl" id="ENSCCRT00020030506.1">
    <property type="protein sequence ID" value="ENSCCRP00020027826.1"/>
    <property type="gene ID" value="ENSCCRG00020012762.1"/>
</dbReference>
<evidence type="ECO:0000256" key="5">
    <source>
        <dbReference type="ARBA" id="ARBA00023203"/>
    </source>
</evidence>
<organism evidence="10 11">
    <name type="scientific">Cyprinus carpio</name>
    <name type="common">Common carp</name>
    <dbReference type="NCBI Taxonomy" id="7962"/>
    <lineage>
        <taxon>Eukaryota</taxon>
        <taxon>Metazoa</taxon>
        <taxon>Chordata</taxon>
        <taxon>Craniata</taxon>
        <taxon>Vertebrata</taxon>
        <taxon>Euteleostomi</taxon>
        <taxon>Actinopterygii</taxon>
        <taxon>Neopterygii</taxon>
        <taxon>Teleostei</taxon>
        <taxon>Ostariophysi</taxon>
        <taxon>Cypriniformes</taxon>
        <taxon>Cyprinidae</taxon>
        <taxon>Cyprininae</taxon>
        <taxon>Cyprinus</taxon>
    </lineage>
</organism>
<dbReference type="Gene3D" id="2.30.29.30">
    <property type="entry name" value="Pleckstrin-homology domain (PH domain)/Phosphotyrosine-binding domain (PTB)"/>
    <property type="match status" value="1"/>
</dbReference>
<dbReference type="PANTHER" id="PTHR17271:SF9">
    <property type="entry name" value="MYOSIN PHOSPHATASE RHO-INTERACTING PROTEIN"/>
    <property type="match status" value="1"/>
</dbReference>
<dbReference type="InterPro" id="IPR052223">
    <property type="entry name" value="Actin_Cytoskeleton_Reg"/>
</dbReference>
<keyword evidence="3" id="KW-0597">Phosphoprotein</keyword>
<dbReference type="GO" id="GO:0015629">
    <property type="term" value="C:actin cytoskeleton"/>
    <property type="evidence" value="ECO:0007669"/>
    <property type="project" value="TreeGrafter"/>
</dbReference>
<dbReference type="Proteomes" id="UP000694701">
    <property type="component" value="Unplaced"/>
</dbReference>
<evidence type="ECO:0000256" key="8">
    <source>
        <dbReference type="SAM" id="MobiDB-lite"/>
    </source>
</evidence>
<keyword evidence="2" id="KW-0963">Cytoplasm</keyword>
<protein>
    <submittedName>
        <fullName evidence="10">Si:ch211-23l10.3</fullName>
    </submittedName>
</protein>
<name>A0A8C2DSY3_CYPCA</name>
<keyword evidence="5" id="KW-0009">Actin-binding</keyword>
<comment type="subcellular location">
    <subcellularLocation>
        <location evidence="1">Cytoplasm</location>
        <location evidence="1">Cytoskeleton</location>
    </subcellularLocation>
</comment>
<evidence type="ECO:0000256" key="6">
    <source>
        <dbReference type="ARBA" id="ARBA00023212"/>
    </source>
</evidence>
<dbReference type="PROSITE" id="PS50003">
    <property type="entry name" value="PH_DOMAIN"/>
    <property type="match status" value="1"/>
</dbReference>
<evidence type="ECO:0000313" key="11">
    <source>
        <dbReference type="Proteomes" id="UP000694701"/>
    </source>
</evidence>
<feature type="region of interest" description="Disordered" evidence="8">
    <location>
        <begin position="1"/>
        <end position="53"/>
    </location>
</feature>
<keyword evidence="6" id="KW-0206">Cytoskeleton</keyword>
<evidence type="ECO:0000256" key="1">
    <source>
        <dbReference type="ARBA" id="ARBA00004245"/>
    </source>
</evidence>
<evidence type="ECO:0000256" key="2">
    <source>
        <dbReference type="ARBA" id="ARBA00022490"/>
    </source>
</evidence>
<dbReference type="Pfam" id="PF00169">
    <property type="entry name" value="PH"/>
    <property type="match status" value="1"/>
</dbReference>
<dbReference type="InterPro" id="IPR001849">
    <property type="entry name" value="PH_domain"/>
</dbReference>
<feature type="domain" description="PH" evidence="9">
    <location>
        <begin position="83"/>
        <end position="179"/>
    </location>
</feature>
<dbReference type="InterPro" id="IPR011993">
    <property type="entry name" value="PH-like_dom_sf"/>
</dbReference>
<dbReference type="PANTHER" id="PTHR17271">
    <property type="entry name" value="PLECKSTRIN HOMOLOGY PH DOMAIN-CONTAINING PROTEIN"/>
    <property type="match status" value="1"/>
</dbReference>
<keyword evidence="4 7" id="KW-0175">Coiled coil</keyword>
<feature type="compositionally biased region" description="Polar residues" evidence="8">
    <location>
        <begin position="254"/>
        <end position="263"/>
    </location>
</feature>
<dbReference type="SMART" id="SM00233">
    <property type="entry name" value="PH"/>
    <property type="match status" value="1"/>
</dbReference>
<feature type="compositionally biased region" description="Polar residues" evidence="8">
    <location>
        <begin position="23"/>
        <end position="33"/>
    </location>
</feature>
<dbReference type="SUPFAM" id="SSF50729">
    <property type="entry name" value="PH domain-like"/>
    <property type="match status" value="1"/>
</dbReference>
<evidence type="ECO:0000256" key="4">
    <source>
        <dbReference type="ARBA" id="ARBA00023054"/>
    </source>
</evidence>
<feature type="coiled-coil region" evidence="7">
    <location>
        <begin position="493"/>
        <end position="520"/>
    </location>
</feature>
<feature type="region of interest" description="Disordered" evidence="8">
    <location>
        <begin position="249"/>
        <end position="279"/>
    </location>
</feature>
<reference evidence="10" key="1">
    <citation type="submission" date="2025-08" db="UniProtKB">
        <authorList>
            <consortium name="Ensembl"/>
        </authorList>
    </citation>
    <scope>IDENTIFICATION</scope>
</reference>
<dbReference type="GO" id="GO:0051015">
    <property type="term" value="F:actin filament binding"/>
    <property type="evidence" value="ECO:0007669"/>
    <property type="project" value="TreeGrafter"/>
</dbReference>
<accession>A0A8C2DSY3</accession>
<dbReference type="FunFam" id="2.30.29.30:FF:000133">
    <property type="entry name" value="myosin phosphatase Rho-interacting protein isoform X1"/>
    <property type="match status" value="1"/>
</dbReference>
<evidence type="ECO:0000313" key="10">
    <source>
        <dbReference type="Ensembl" id="ENSCCRP00020027826.1"/>
    </source>
</evidence>
<feature type="coiled-coil region" evidence="7">
    <location>
        <begin position="338"/>
        <end position="452"/>
    </location>
</feature>
<evidence type="ECO:0000256" key="3">
    <source>
        <dbReference type="ARBA" id="ARBA00022553"/>
    </source>
</evidence>
<dbReference type="AlphaFoldDB" id="A0A8C2DSY3"/>
<evidence type="ECO:0000256" key="7">
    <source>
        <dbReference type="SAM" id="Coils"/>
    </source>
</evidence>
<proteinExistence type="predicted"/>
<evidence type="ECO:0000259" key="9">
    <source>
        <dbReference type="PROSITE" id="PS50003"/>
    </source>
</evidence>